<dbReference type="InterPro" id="IPR006016">
    <property type="entry name" value="UspA"/>
</dbReference>
<proteinExistence type="inferred from homology"/>
<dbReference type="OrthoDB" id="9792500at2"/>
<evidence type="ECO:0000256" key="1">
    <source>
        <dbReference type="ARBA" id="ARBA00008791"/>
    </source>
</evidence>
<protein>
    <submittedName>
        <fullName evidence="3">Putative UspA domain protein</fullName>
    </submittedName>
</protein>
<dbReference type="RefSeq" id="WP_012178880.1">
    <property type="nucleotide sequence ID" value="NC_009952.1"/>
</dbReference>
<dbReference type="AlphaFoldDB" id="A8LR26"/>
<dbReference type="PANTHER" id="PTHR46268:SF6">
    <property type="entry name" value="UNIVERSAL STRESS PROTEIN UP12"/>
    <property type="match status" value="1"/>
</dbReference>
<organism evidence="3 4">
    <name type="scientific">Dinoroseobacter shibae (strain DSM 16493 / NCIMB 14021 / DFL 12)</name>
    <dbReference type="NCBI Taxonomy" id="398580"/>
    <lineage>
        <taxon>Bacteria</taxon>
        <taxon>Pseudomonadati</taxon>
        <taxon>Pseudomonadota</taxon>
        <taxon>Alphaproteobacteria</taxon>
        <taxon>Rhodobacterales</taxon>
        <taxon>Roseobacteraceae</taxon>
        <taxon>Dinoroseobacter</taxon>
    </lineage>
</organism>
<feature type="domain" description="UspA" evidence="2">
    <location>
        <begin position="1"/>
        <end position="135"/>
    </location>
</feature>
<dbReference type="Pfam" id="PF00582">
    <property type="entry name" value="Usp"/>
    <property type="match status" value="1"/>
</dbReference>
<comment type="similarity">
    <text evidence="1">Belongs to the universal stress protein A family.</text>
</comment>
<dbReference type="EMBL" id="CP000830">
    <property type="protein sequence ID" value="ABV93949.1"/>
    <property type="molecule type" value="Genomic_DNA"/>
</dbReference>
<dbReference type="CDD" id="cd00293">
    <property type="entry name" value="USP-like"/>
    <property type="match status" value="1"/>
</dbReference>
<dbReference type="STRING" id="398580.Dshi_2213"/>
<dbReference type="Gene3D" id="3.40.50.620">
    <property type="entry name" value="HUPs"/>
    <property type="match status" value="1"/>
</dbReference>
<name>A8LR26_DINSH</name>
<dbReference type="InterPro" id="IPR006015">
    <property type="entry name" value="Universal_stress_UspA"/>
</dbReference>
<gene>
    <name evidence="3" type="ordered locus">Dshi_2213</name>
</gene>
<dbReference type="KEGG" id="dsh:Dshi_2213"/>
<dbReference type="Proteomes" id="UP000006833">
    <property type="component" value="Chromosome"/>
</dbReference>
<dbReference type="PANTHER" id="PTHR46268">
    <property type="entry name" value="STRESS RESPONSE PROTEIN NHAX"/>
    <property type="match status" value="1"/>
</dbReference>
<reference evidence="4" key="1">
    <citation type="journal article" date="2010" name="ISME J.">
        <title>The complete genome sequence of the algal symbiont Dinoroseobacter shibae: a hitchhiker's guide to life in the sea.</title>
        <authorList>
            <person name="Wagner-Dobler I."/>
            <person name="Ballhausen B."/>
            <person name="Berger M."/>
            <person name="Brinkhoff T."/>
            <person name="Buchholz I."/>
            <person name="Bunk B."/>
            <person name="Cypionka H."/>
            <person name="Daniel R."/>
            <person name="Drepper T."/>
            <person name="Gerdts G."/>
            <person name="Hahnke S."/>
            <person name="Han C."/>
            <person name="Jahn D."/>
            <person name="Kalhoefer D."/>
            <person name="Kiss H."/>
            <person name="Klenk H.P."/>
            <person name="Kyrpides N."/>
            <person name="Liebl W."/>
            <person name="Liesegang H."/>
            <person name="Meincke L."/>
            <person name="Pati A."/>
            <person name="Petersen J."/>
            <person name="Piekarski T."/>
            <person name="Pommerenke C."/>
            <person name="Pradella S."/>
            <person name="Pukall R."/>
            <person name="Rabus R."/>
            <person name="Stackebrandt E."/>
            <person name="Thole S."/>
            <person name="Thompson L."/>
            <person name="Tielen P."/>
            <person name="Tomasch J."/>
            <person name="von Jan M."/>
            <person name="Wanphrut N."/>
            <person name="Wichels A."/>
            <person name="Zech H."/>
            <person name="Simon M."/>
        </authorList>
    </citation>
    <scope>NUCLEOTIDE SEQUENCE [LARGE SCALE GENOMIC DNA]</scope>
    <source>
        <strain evidence="4">DSM 16493 / NCIMB 14021 / DFL 12</strain>
    </source>
</reference>
<dbReference type="HOGENOM" id="CLU_049301_12_1_5"/>
<evidence type="ECO:0000259" key="2">
    <source>
        <dbReference type="Pfam" id="PF00582"/>
    </source>
</evidence>
<evidence type="ECO:0000313" key="4">
    <source>
        <dbReference type="Proteomes" id="UP000006833"/>
    </source>
</evidence>
<sequence>MYKHVMVAVDIDHAETGKDALALGRALCAEGAQVTALYVLEALPSYATQYLPEDHTAHRIEEFETALATELGMPEDVTVKVVTGHSGATLVDYATTHGVDCIVISSHKPGLQDFFLGSTASRVVRHAPCSVHVIR</sequence>
<accession>A8LR26</accession>
<dbReference type="PRINTS" id="PR01438">
    <property type="entry name" value="UNVRSLSTRESS"/>
</dbReference>
<keyword evidence="4" id="KW-1185">Reference proteome</keyword>
<dbReference type="eggNOG" id="COG0589">
    <property type="taxonomic scope" value="Bacteria"/>
</dbReference>
<evidence type="ECO:0000313" key="3">
    <source>
        <dbReference type="EMBL" id="ABV93949.1"/>
    </source>
</evidence>
<dbReference type="InterPro" id="IPR014729">
    <property type="entry name" value="Rossmann-like_a/b/a_fold"/>
</dbReference>
<dbReference type="SUPFAM" id="SSF52402">
    <property type="entry name" value="Adenine nucleotide alpha hydrolases-like"/>
    <property type="match status" value="1"/>
</dbReference>